<reference evidence="1 2" key="1">
    <citation type="journal article" date="2019" name="Commun. Biol.">
        <title>The bagworm genome reveals a unique fibroin gene that provides high tensile strength.</title>
        <authorList>
            <person name="Kono N."/>
            <person name="Nakamura H."/>
            <person name="Ohtoshi R."/>
            <person name="Tomita M."/>
            <person name="Numata K."/>
            <person name="Arakawa K."/>
        </authorList>
    </citation>
    <scope>NUCLEOTIDE SEQUENCE [LARGE SCALE GENOMIC DNA]</scope>
</reference>
<name>A0A4C1TW56_EUMVA</name>
<proteinExistence type="predicted"/>
<sequence>MQHPLGHGHRSIAETGSIPHQKATLYPHFLCLRKIKTAIVSRIENWTQGKMKLKVDTEIEIENETKVKIELGVRLETKAGPRRDQKQYRDSNC</sequence>
<organism evidence="1 2">
    <name type="scientific">Eumeta variegata</name>
    <name type="common">Bagworm moth</name>
    <name type="synonym">Eumeta japonica</name>
    <dbReference type="NCBI Taxonomy" id="151549"/>
    <lineage>
        <taxon>Eukaryota</taxon>
        <taxon>Metazoa</taxon>
        <taxon>Ecdysozoa</taxon>
        <taxon>Arthropoda</taxon>
        <taxon>Hexapoda</taxon>
        <taxon>Insecta</taxon>
        <taxon>Pterygota</taxon>
        <taxon>Neoptera</taxon>
        <taxon>Endopterygota</taxon>
        <taxon>Lepidoptera</taxon>
        <taxon>Glossata</taxon>
        <taxon>Ditrysia</taxon>
        <taxon>Tineoidea</taxon>
        <taxon>Psychidae</taxon>
        <taxon>Oiketicinae</taxon>
        <taxon>Eumeta</taxon>
    </lineage>
</organism>
<accession>A0A4C1TW56</accession>
<gene>
    <name evidence="1" type="ORF">EVAR_12931_1</name>
</gene>
<keyword evidence="2" id="KW-1185">Reference proteome</keyword>
<dbReference type="Proteomes" id="UP000299102">
    <property type="component" value="Unassembled WGS sequence"/>
</dbReference>
<evidence type="ECO:0000313" key="2">
    <source>
        <dbReference type="Proteomes" id="UP000299102"/>
    </source>
</evidence>
<comment type="caution">
    <text evidence="1">The sequence shown here is derived from an EMBL/GenBank/DDBJ whole genome shotgun (WGS) entry which is preliminary data.</text>
</comment>
<evidence type="ECO:0000313" key="1">
    <source>
        <dbReference type="EMBL" id="GBP18148.1"/>
    </source>
</evidence>
<protein>
    <submittedName>
        <fullName evidence="1">Uncharacterized protein</fullName>
    </submittedName>
</protein>
<dbReference type="EMBL" id="BGZK01000093">
    <property type="protein sequence ID" value="GBP18148.1"/>
    <property type="molecule type" value="Genomic_DNA"/>
</dbReference>
<dbReference type="AlphaFoldDB" id="A0A4C1TW56"/>